<protein>
    <submittedName>
        <fullName evidence="2">Uncharacterized protein</fullName>
    </submittedName>
</protein>
<sequence>MERLLICAVVTVLPYIQLRPVPSQLLGVGLGLIGFVVVWGTKSQITGCTTTVAFPGGAWYATPVALLAPGRDPRETLDRELPLPLTVPSPPTPLFLPLIASILPPPALPLAVSILAPTALPLAPSPFPNTPRPATGVAATPARFFPAARGALFFAAAGTGADDSEPDDADIGIDSFGRARTVDACVAGTTSEPGNDPALVVSSSSLWSARSRGSLPDRTGVRTPSTSGFRTFSAFPPPFASFITTIFVFPGAGVAAATLRNAKG</sequence>
<keyword evidence="3" id="KW-1185">Reference proteome</keyword>
<dbReference type="EMBL" id="KZ999705">
    <property type="protein sequence ID" value="RKO84814.1"/>
    <property type="molecule type" value="Genomic_DNA"/>
</dbReference>
<dbReference type="AlphaFoldDB" id="A0A4P9VYI6"/>
<evidence type="ECO:0000313" key="2">
    <source>
        <dbReference type="EMBL" id="RKO84814.1"/>
    </source>
</evidence>
<accession>A0A4P9VYI6</accession>
<name>A0A4P9VYI6_9FUNG</name>
<dbReference type="Proteomes" id="UP000269721">
    <property type="component" value="Unassembled WGS sequence"/>
</dbReference>
<evidence type="ECO:0000313" key="3">
    <source>
        <dbReference type="Proteomes" id="UP000269721"/>
    </source>
</evidence>
<keyword evidence="1" id="KW-0812">Transmembrane</keyword>
<organism evidence="2 3">
    <name type="scientific">Blyttiomyces helicus</name>
    <dbReference type="NCBI Taxonomy" id="388810"/>
    <lineage>
        <taxon>Eukaryota</taxon>
        <taxon>Fungi</taxon>
        <taxon>Fungi incertae sedis</taxon>
        <taxon>Chytridiomycota</taxon>
        <taxon>Chytridiomycota incertae sedis</taxon>
        <taxon>Chytridiomycetes</taxon>
        <taxon>Chytridiomycetes incertae sedis</taxon>
        <taxon>Blyttiomyces</taxon>
    </lineage>
</organism>
<feature type="transmembrane region" description="Helical" evidence="1">
    <location>
        <begin position="239"/>
        <end position="259"/>
    </location>
</feature>
<keyword evidence="1" id="KW-0472">Membrane</keyword>
<reference evidence="3" key="1">
    <citation type="journal article" date="2018" name="Nat. Microbiol.">
        <title>Leveraging single-cell genomics to expand the fungal tree of life.</title>
        <authorList>
            <person name="Ahrendt S.R."/>
            <person name="Quandt C.A."/>
            <person name="Ciobanu D."/>
            <person name="Clum A."/>
            <person name="Salamov A."/>
            <person name="Andreopoulos B."/>
            <person name="Cheng J.F."/>
            <person name="Woyke T."/>
            <person name="Pelin A."/>
            <person name="Henrissat B."/>
            <person name="Reynolds N.K."/>
            <person name="Benny G.L."/>
            <person name="Smith M.E."/>
            <person name="James T.Y."/>
            <person name="Grigoriev I.V."/>
        </authorList>
    </citation>
    <scope>NUCLEOTIDE SEQUENCE [LARGE SCALE GENOMIC DNA]</scope>
</reference>
<proteinExistence type="predicted"/>
<gene>
    <name evidence="2" type="ORF">BDK51DRAFT_48674</name>
</gene>
<keyword evidence="1" id="KW-1133">Transmembrane helix</keyword>
<evidence type="ECO:0000256" key="1">
    <source>
        <dbReference type="SAM" id="Phobius"/>
    </source>
</evidence>